<sequence>MVVAQLILVALMSGISVASKAHICRQAENSSYSCEMVSSEVLESYNLDLPDNACAATSCKDCVVANASFIITKKDELMHPTTFLDRPTDRLGNKTVYECFLENDDRGDSIPVQCDCSSGCTGTPEFCNGFKCETTASCKCGVKRVEYELSHIASDSSVIFPTILSLPVCIFRKAPNRKPKRQLLEFENAIFSLNNLNMSFHDPVVTVPMPGTLIARSSGKELVIQVKDDLNIILPLELLAYKDTLKLVFISTLGHAVYGEVLLEGKTVCRSANCVLCKDFLRQVKCWPTHLAYLLYAFLIITGCATIVFASYAVQGILALCDAGVSLVKIIHRCFKTVLRLFMLVGATLGNLIRRRAATFHNERNDPRRAAQTAILLVIGVFAMAAGECTQHSIVTSEIQNCRQIEGEQVCKLHTTAEITLNGLDYESCLWFEDAHQKNIFHVKIKLVSAQCSFSTKRDYFTFPVETRTISQLACPQNYYCAWGEHCIPDKKFEAITDESLSYPGYTDCHPSSVGSGCTIISRMGCLFYRVYFVPDLLRSYEVRTITGHECSYTISVERQHNDTRELLNIQTSAVTSDGIHLEVLGAYNQPQLHVTEKLVVRVGDNSEAYLSTASPPNRPTSGLIGQIQANTSYTKEFIFDRDIVTCDFFETQLRCKQRPDALIPLYSTKDHALPLTRDLHLMTIDKGKLVSKILSTAPVRVQMHFADYKVSLRVVDVCPRISDNEITTKGCYACNILSELRIMAHSSCHPGTVSVEFQILSIFTRTLVLETEPKEFVIKFNAEHKCFDEKICLKSRNMKHCKLISFCLDEPSIHLLNLNTTYTKSFVEM</sequence>
<accession>A0AAV6TUA0</accession>
<evidence type="ECO:0000256" key="2">
    <source>
        <dbReference type="SAM" id="SignalP"/>
    </source>
</evidence>
<feature type="signal peptide" evidence="2">
    <location>
        <begin position="1"/>
        <end position="18"/>
    </location>
</feature>
<organism evidence="4 5">
    <name type="scientific">Oedothorax gibbosus</name>
    <dbReference type="NCBI Taxonomy" id="931172"/>
    <lineage>
        <taxon>Eukaryota</taxon>
        <taxon>Metazoa</taxon>
        <taxon>Ecdysozoa</taxon>
        <taxon>Arthropoda</taxon>
        <taxon>Chelicerata</taxon>
        <taxon>Arachnida</taxon>
        <taxon>Araneae</taxon>
        <taxon>Araneomorphae</taxon>
        <taxon>Entelegynae</taxon>
        <taxon>Araneoidea</taxon>
        <taxon>Linyphiidae</taxon>
        <taxon>Erigoninae</taxon>
        <taxon>Oedothorax</taxon>
    </lineage>
</organism>
<keyword evidence="1" id="KW-0812">Transmembrane</keyword>
<evidence type="ECO:0000313" key="4">
    <source>
        <dbReference type="EMBL" id="KAG8175021.1"/>
    </source>
</evidence>
<dbReference type="Proteomes" id="UP000827092">
    <property type="component" value="Unassembled WGS sequence"/>
</dbReference>
<keyword evidence="2" id="KW-0732">Signal</keyword>
<evidence type="ECO:0000259" key="3">
    <source>
        <dbReference type="Pfam" id="PF07245"/>
    </source>
</evidence>
<keyword evidence="1" id="KW-1133">Transmembrane helix</keyword>
<feature type="chain" id="PRO_5043338897" description="Phlebovirus glycoprotein G2 fusion domain-containing protein" evidence="2">
    <location>
        <begin position="19"/>
        <end position="830"/>
    </location>
</feature>
<dbReference type="Gene3D" id="2.60.98.50">
    <property type="match status" value="1"/>
</dbReference>
<keyword evidence="1" id="KW-0472">Membrane</keyword>
<protein>
    <recommendedName>
        <fullName evidence="3">Phlebovirus glycoprotein G2 fusion domain-containing protein</fullName>
    </recommendedName>
</protein>
<dbReference type="AlphaFoldDB" id="A0AAV6TUA0"/>
<comment type="caution">
    <text evidence="4">The sequence shown here is derived from an EMBL/GenBank/DDBJ whole genome shotgun (WGS) entry which is preliminary data.</text>
</comment>
<reference evidence="4 5" key="1">
    <citation type="journal article" date="2022" name="Nat. Ecol. Evol.">
        <title>A masculinizing supergene underlies an exaggerated male reproductive morph in a spider.</title>
        <authorList>
            <person name="Hendrickx F."/>
            <person name="De Corte Z."/>
            <person name="Sonet G."/>
            <person name="Van Belleghem S.M."/>
            <person name="Kostlbacher S."/>
            <person name="Vangestel C."/>
        </authorList>
    </citation>
    <scope>NUCLEOTIDE SEQUENCE [LARGE SCALE GENOMIC DNA]</scope>
    <source>
        <strain evidence="4">W744_W776</strain>
    </source>
</reference>
<feature type="transmembrane region" description="Helical" evidence="1">
    <location>
        <begin position="370"/>
        <end position="387"/>
    </location>
</feature>
<dbReference type="EMBL" id="JAFNEN010001093">
    <property type="protein sequence ID" value="KAG8175021.1"/>
    <property type="molecule type" value="Genomic_DNA"/>
</dbReference>
<name>A0AAV6TUA0_9ARAC</name>
<feature type="transmembrane region" description="Helical" evidence="1">
    <location>
        <begin position="291"/>
        <end position="318"/>
    </location>
</feature>
<dbReference type="Pfam" id="PF07245">
    <property type="entry name" value="Phlebovirus_G2"/>
    <property type="match status" value="1"/>
</dbReference>
<evidence type="ECO:0000256" key="1">
    <source>
        <dbReference type="SAM" id="Phobius"/>
    </source>
</evidence>
<feature type="transmembrane region" description="Helical" evidence="1">
    <location>
        <begin position="330"/>
        <end position="349"/>
    </location>
</feature>
<dbReference type="InterPro" id="IPR009878">
    <property type="entry name" value="Phlebovirus_G2_fusion"/>
</dbReference>
<evidence type="ECO:0000313" key="5">
    <source>
        <dbReference type="Proteomes" id="UP000827092"/>
    </source>
</evidence>
<keyword evidence="5" id="KW-1185">Reference proteome</keyword>
<proteinExistence type="predicted"/>
<gene>
    <name evidence="4" type="ORF">JTE90_011657</name>
</gene>
<feature type="domain" description="Phlebovirus glycoprotein G2 fusion" evidence="3">
    <location>
        <begin position="389"/>
        <end position="703"/>
    </location>
</feature>